<dbReference type="PANTHER" id="PTHR46880:SF5">
    <property type="entry name" value="DUF4371 DOMAIN-CONTAINING PROTEIN"/>
    <property type="match status" value="1"/>
</dbReference>
<evidence type="ECO:0000313" key="1">
    <source>
        <dbReference type="EMBL" id="KAH3872482.1"/>
    </source>
</evidence>
<evidence type="ECO:0000313" key="2">
    <source>
        <dbReference type="Proteomes" id="UP000828390"/>
    </source>
</evidence>
<dbReference type="Proteomes" id="UP000828390">
    <property type="component" value="Unassembled WGS sequence"/>
</dbReference>
<reference evidence="1" key="1">
    <citation type="journal article" date="2019" name="bioRxiv">
        <title>The Genome of the Zebra Mussel, Dreissena polymorpha: A Resource for Invasive Species Research.</title>
        <authorList>
            <person name="McCartney M.A."/>
            <person name="Auch B."/>
            <person name="Kono T."/>
            <person name="Mallez S."/>
            <person name="Zhang Y."/>
            <person name="Obille A."/>
            <person name="Becker A."/>
            <person name="Abrahante J.E."/>
            <person name="Garbe J."/>
            <person name="Badalamenti J.P."/>
            <person name="Herman A."/>
            <person name="Mangelson H."/>
            <person name="Liachko I."/>
            <person name="Sullivan S."/>
            <person name="Sone E.D."/>
            <person name="Koren S."/>
            <person name="Silverstein K.A.T."/>
            <person name="Beckman K.B."/>
            <person name="Gohl D.M."/>
        </authorList>
    </citation>
    <scope>NUCLEOTIDE SEQUENCE</scope>
    <source>
        <strain evidence="1">Duluth1</strain>
        <tissue evidence="1">Whole animal</tissue>
    </source>
</reference>
<dbReference type="AlphaFoldDB" id="A0A9D4M7S9"/>
<keyword evidence="2" id="KW-1185">Reference proteome</keyword>
<reference evidence="1" key="2">
    <citation type="submission" date="2020-11" db="EMBL/GenBank/DDBJ databases">
        <authorList>
            <person name="McCartney M.A."/>
            <person name="Auch B."/>
            <person name="Kono T."/>
            <person name="Mallez S."/>
            <person name="Becker A."/>
            <person name="Gohl D.M."/>
            <person name="Silverstein K.A.T."/>
            <person name="Koren S."/>
            <person name="Bechman K.B."/>
            <person name="Herman A."/>
            <person name="Abrahante J.E."/>
            <person name="Garbe J."/>
        </authorList>
    </citation>
    <scope>NUCLEOTIDE SEQUENCE</scope>
    <source>
        <strain evidence="1">Duluth1</strain>
        <tissue evidence="1">Whole animal</tissue>
    </source>
</reference>
<proteinExistence type="predicted"/>
<name>A0A9D4M7S9_DREPO</name>
<sequence>MVINGGTKKFKEMFHTRWLSFEGAVDAIIANYQSLVSVFLEETASKALSLHKPIATFKLLYVSHFLDCLEPLAIPSKSFQKQDLNFAEVHPLLTGTIDSLAKLKDGKSGDKLSKCLSQVPSEPRIDGLCIFEFQGHTIRDGVNHRQEASSVCVKFVDNMLKSLNEGFSDNDDLAILTALTNLFSP</sequence>
<dbReference type="EMBL" id="JAIWYP010000002">
    <property type="protein sequence ID" value="KAH3872482.1"/>
    <property type="molecule type" value="Genomic_DNA"/>
</dbReference>
<organism evidence="1 2">
    <name type="scientific">Dreissena polymorpha</name>
    <name type="common">Zebra mussel</name>
    <name type="synonym">Mytilus polymorpha</name>
    <dbReference type="NCBI Taxonomy" id="45954"/>
    <lineage>
        <taxon>Eukaryota</taxon>
        <taxon>Metazoa</taxon>
        <taxon>Spiralia</taxon>
        <taxon>Lophotrochozoa</taxon>
        <taxon>Mollusca</taxon>
        <taxon>Bivalvia</taxon>
        <taxon>Autobranchia</taxon>
        <taxon>Heteroconchia</taxon>
        <taxon>Euheterodonta</taxon>
        <taxon>Imparidentia</taxon>
        <taxon>Neoheterodontei</taxon>
        <taxon>Myida</taxon>
        <taxon>Dreissenoidea</taxon>
        <taxon>Dreissenidae</taxon>
        <taxon>Dreissena</taxon>
    </lineage>
</organism>
<dbReference type="PANTHER" id="PTHR46880">
    <property type="entry name" value="RAS-ASSOCIATING DOMAIN-CONTAINING PROTEIN"/>
    <property type="match status" value="1"/>
</dbReference>
<protein>
    <submittedName>
        <fullName evidence="1">Uncharacterized protein</fullName>
    </submittedName>
</protein>
<gene>
    <name evidence="1" type="ORF">DPMN_035698</name>
</gene>
<comment type="caution">
    <text evidence="1">The sequence shown here is derived from an EMBL/GenBank/DDBJ whole genome shotgun (WGS) entry which is preliminary data.</text>
</comment>
<accession>A0A9D4M7S9</accession>